<organism evidence="3">
    <name type="scientific">Kwoniella bestiolae CBS 10118</name>
    <dbReference type="NCBI Taxonomy" id="1296100"/>
    <lineage>
        <taxon>Eukaryota</taxon>
        <taxon>Fungi</taxon>
        <taxon>Dikarya</taxon>
        <taxon>Basidiomycota</taxon>
        <taxon>Agaricomycotina</taxon>
        <taxon>Tremellomycetes</taxon>
        <taxon>Tremellales</taxon>
        <taxon>Cryptococcaceae</taxon>
        <taxon>Kwoniella</taxon>
    </lineage>
</organism>
<dbReference type="VEuPathDB" id="FungiDB:I302_01442"/>
<feature type="domain" description="Peptidase S9 prolyl oligopeptidase catalytic" evidence="2">
    <location>
        <begin position="278"/>
        <end position="382"/>
    </location>
</feature>
<dbReference type="STRING" id="1296100.A0A1B9GFX3"/>
<dbReference type="InterPro" id="IPR001375">
    <property type="entry name" value="Peptidase_S9_cat"/>
</dbReference>
<dbReference type="PANTHER" id="PTHR48081">
    <property type="entry name" value="AB HYDROLASE SUPERFAMILY PROTEIN C4A8.06C"/>
    <property type="match status" value="1"/>
</dbReference>
<evidence type="ECO:0000313" key="3">
    <source>
        <dbReference type="EMBL" id="OCF29929.1"/>
    </source>
</evidence>
<name>A0A1B9GFX3_9TREE</name>
<keyword evidence="1" id="KW-0378">Hydrolase</keyword>
<dbReference type="GO" id="GO:0008236">
    <property type="term" value="F:serine-type peptidase activity"/>
    <property type="evidence" value="ECO:0007669"/>
    <property type="project" value="InterPro"/>
</dbReference>
<accession>A0A1B9GFX3</accession>
<dbReference type="OrthoDB" id="2578778at2759"/>
<dbReference type="InterPro" id="IPR029058">
    <property type="entry name" value="AB_hydrolase_fold"/>
</dbReference>
<dbReference type="EMBL" id="KI894018">
    <property type="protein sequence ID" value="OCF29929.1"/>
    <property type="molecule type" value="Genomic_DNA"/>
</dbReference>
<dbReference type="GO" id="GO:0006508">
    <property type="term" value="P:proteolysis"/>
    <property type="evidence" value="ECO:0007669"/>
    <property type="project" value="InterPro"/>
</dbReference>
<sequence>MSFVPPPTTPLKYQFTDHVVHCISKVDIALRVFPAKDVGTKRPWLIWVHGAPDLPSFLTQVGEYEQMIDGIPKTAGGYIAGKHFNPFPSLLPAFHDTANYHIVTFSHRLLPQVAFQDMWDDISFQFQWCLCHLPSILGEDKVDITSYSIGGDSSGGHFATLAGFRLHPPPRVIISLYGVINPLDPFFEVEHPNEDITPDNGTPANVVMRMLGDREKSRAKIFAPWNWEMPPLLSPGDLEKVWGYEYEVTEEYRRRMDLNNYIHKKGIRMNLLFREENFFWKERYVEKVKKWSPLHLIDTQHTRSEDGMVYPPTVLLHGDQDRAVPVEQSRVFAEKLKSRGVEVEEIYPEGKGHTFDYVVTGPEDEGWKEYIEPLISFVQKHLK</sequence>
<dbReference type="AlphaFoldDB" id="A0A1B9GFX3"/>
<evidence type="ECO:0000256" key="1">
    <source>
        <dbReference type="ARBA" id="ARBA00022801"/>
    </source>
</evidence>
<protein>
    <recommendedName>
        <fullName evidence="2">Peptidase S9 prolyl oligopeptidase catalytic domain-containing protein</fullName>
    </recommendedName>
</protein>
<reference evidence="3" key="2">
    <citation type="submission" date="2014-01" db="EMBL/GenBank/DDBJ databases">
        <title>Evolution of pathogenesis and genome organization in the Tremellales.</title>
        <authorList>
            <person name="Cuomo C."/>
            <person name="Litvintseva A."/>
            <person name="Heitman J."/>
            <person name="Chen Y."/>
            <person name="Sun S."/>
            <person name="Springer D."/>
            <person name="Dromer F."/>
            <person name="Young S."/>
            <person name="Zeng Q."/>
            <person name="Chapman S."/>
            <person name="Gujja S."/>
            <person name="Saif S."/>
            <person name="Birren B."/>
        </authorList>
    </citation>
    <scope>NUCLEOTIDE SEQUENCE</scope>
    <source>
        <strain evidence="3">CBS 10118</strain>
    </source>
</reference>
<dbReference type="InterPro" id="IPR050300">
    <property type="entry name" value="GDXG_lipolytic_enzyme"/>
</dbReference>
<gene>
    <name evidence="3" type="ORF">I302_01442</name>
</gene>
<proteinExistence type="predicted"/>
<reference evidence="3" key="1">
    <citation type="submission" date="2013-07" db="EMBL/GenBank/DDBJ databases">
        <title>The Genome Sequence of Cryptococcus bestiolae CBS10118.</title>
        <authorList>
            <consortium name="The Broad Institute Genome Sequencing Platform"/>
            <person name="Cuomo C."/>
            <person name="Litvintseva A."/>
            <person name="Chen Y."/>
            <person name="Heitman J."/>
            <person name="Sun S."/>
            <person name="Springer D."/>
            <person name="Dromer F."/>
            <person name="Young S.K."/>
            <person name="Zeng Q."/>
            <person name="Gargeya S."/>
            <person name="Fitzgerald M."/>
            <person name="Abouelleil A."/>
            <person name="Alvarado L."/>
            <person name="Berlin A.M."/>
            <person name="Chapman S.B."/>
            <person name="Dewar J."/>
            <person name="Goldberg J."/>
            <person name="Griggs A."/>
            <person name="Gujja S."/>
            <person name="Hansen M."/>
            <person name="Howarth C."/>
            <person name="Imamovic A."/>
            <person name="Larimer J."/>
            <person name="McCowan C."/>
            <person name="Murphy C."/>
            <person name="Pearson M."/>
            <person name="Priest M."/>
            <person name="Roberts A."/>
            <person name="Saif S."/>
            <person name="Shea T."/>
            <person name="Sykes S."/>
            <person name="Wortman J."/>
            <person name="Nusbaum C."/>
            <person name="Birren B."/>
        </authorList>
    </citation>
    <scope>NUCLEOTIDE SEQUENCE [LARGE SCALE GENOMIC DNA]</scope>
    <source>
        <strain evidence="3">CBS 10118</strain>
    </source>
</reference>
<dbReference type="Gene3D" id="3.40.50.1820">
    <property type="entry name" value="alpha/beta hydrolase"/>
    <property type="match status" value="1"/>
</dbReference>
<dbReference type="PANTHER" id="PTHR48081:SF3">
    <property type="entry name" value="ALPHA_BETA HYDROLASE FOLD-3 DOMAIN-CONTAINING PROTEIN"/>
    <property type="match status" value="1"/>
</dbReference>
<evidence type="ECO:0000259" key="2">
    <source>
        <dbReference type="Pfam" id="PF00326"/>
    </source>
</evidence>
<dbReference type="Pfam" id="PF00326">
    <property type="entry name" value="Peptidase_S9"/>
    <property type="match status" value="1"/>
</dbReference>
<dbReference type="SUPFAM" id="SSF53474">
    <property type="entry name" value="alpha/beta-Hydrolases"/>
    <property type="match status" value="1"/>
</dbReference>